<dbReference type="GO" id="GO:0035091">
    <property type="term" value="F:phosphatidylinositol binding"/>
    <property type="evidence" value="ECO:0007669"/>
    <property type="project" value="InterPro"/>
</dbReference>
<gene>
    <name evidence="2" type="ORF">PIBRA_LOCUS2469</name>
</gene>
<dbReference type="Gene3D" id="3.90.550.10">
    <property type="entry name" value="Spore Coat Polysaccharide Biosynthesis Protein SpsA, Chain A"/>
    <property type="match status" value="1"/>
</dbReference>
<comment type="caution">
    <text evidence="2">The sequence shown here is derived from an EMBL/GenBank/DDBJ whole genome shotgun (WGS) entry which is preliminary data.</text>
</comment>
<dbReference type="PANTHER" id="PTHR21485:SF3">
    <property type="entry name" value="N-ACYLNEURAMINATE CYTIDYLYLTRANSFERASE"/>
    <property type="match status" value="1"/>
</dbReference>
<reference evidence="2" key="1">
    <citation type="submission" date="2022-05" db="EMBL/GenBank/DDBJ databases">
        <authorList>
            <person name="Okamura Y."/>
        </authorList>
    </citation>
    <scope>NUCLEOTIDE SEQUENCE</scope>
</reference>
<name>A0A9P0T5K9_PIEBR</name>
<dbReference type="InterPro" id="IPR003329">
    <property type="entry name" value="Cytidylyl_trans"/>
</dbReference>
<accession>A0A9P0T5K9</accession>
<evidence type="ECO:0000259" key="1">
    <source>
        <dbReference type="PROSITE" id="PS50195"/>
    </source>
</evidence>
<dbReference type="SUPFAM" id="SSF53448">
    <property type="entry name" value="Nucleotide-diphospho-sugar transferases"/>
    <property type="match status" value="1"/>
</dbReference>
<dbReference type="AlphaFoldDB" id="A0A9P0T5K9"/>
<dbReference type="InterPro" id="IPR050793">
    <property type="entry name" value="CMP-NeuNAc_synthase"/>
</dbReference>
<feature type="domain" description="PX" evidence="1">
    <location>
        <begin position="256"/>
        <end position="367"/>
    </location>
</feature>
<dbReference type="CDD" id="cd02513">
    <property type="entry name" value="CMP-NeuAc_Synthase"/>
    <property type="match status" value="1"/>
</dbReference>
<dbReference type="PANTHER" id="PTHR21485">
    <property type="entry name" value="HAD SUPERFAMILY MEMBERS CMAS AND KDSC"/>
    <property type="match status" value="1"/>
</dbReference>
<dbReference type="Pfam" id="PF02348">
    <property type="entry name" value="CTP_transf_3"/>
    <property type="match status" value="1"/>
</dbReference>
<proteinExistence type="predicted"/>
<sequence length="589" mass="67057">MRVVFLLYFLSLIILAFASTAVLILARGGSKGVHLKNLRDVGGKTLLSRAIFAAKHAHLKDITISTDNPLIALEALKSGASVFKRSYVTATDWAPSIWGVQEFLSQRPEIAVLVLLQATSPFTSPEHLKLSLRKLDQPKPYDCIFSVTRSFKLRWNLSGSRVYPINFNYKLRPRRQDWSGEYIETGGFYIIRSHIIQQGFLQNDKASRTRWSTELCFRGIVFLNTDHLKYFVRRFLNRKLNMSRSSEEVTYEDLEETDVISVELVPERKGLILKHCEYYVSSRRHGTTVTRRYNEFVQLYDVLAIKYPYRAICGLPPKRVVVGGGSPLFLQRRRAALQRWLTLVARHPVLAHDADLRMFLCDTNLKLDKPKHDEFILAGTQEHNRHEMTTDEMQEEFACDQEQLRLVQLGLKRLCKIFEKAESRCEAEQMDIRELGAGLSALSVTSTADTQRWTRVRESMKAAAQLVSDMDETFISDEEAQQRLLVAVDALTAYKELCSRLTRGLHGERAAAAASAPHNAASHSLRERHRYAMRCAVEEARLARVYALSALEALPALLHTLGTAHARIAACWADLHTALRHANIKSNHR</sequence>
<dbReference type="InterPro" id="IPR001683">
    <property type="entry name" value="PX_dom"/>
</dbReference>
<protein>
    <recommendedName>
        <fullName evidence="1">PX domain-containing protein</fullName>
    </recommendedName>
</protein>
<dbReference type="GO" id="GO:0008781">
    <property type="term" value="F:N-acylneuraminate cytidylyltransferase activity"/>
    <property type="evidence" value="ECO:0007669"/>
    <property type="project" value="TreeGrafter"/>
</dbReference>
<evidence type="ECO:0000313" key="3">
    <source>
        <dbReference type="Proteomes" id="UP001152562"/>
    </source>
</evidence>
<keyword evidence="3" id="KW-1185">Reference proteome</keyword>
<dbReference type="PROSITE" id="PS50195">
    <property type="entry name" value="PX"/>
    <property type="match status" value="1"/>
</dbReference>
<organism evidence="2 3">
    <name type="scientific">Pieris brassicae</name>
    <name type="common">White butterfly</name>
    <name type="synonym">Large white butterfly</name>
    <dbReference type="NCBI Taxonomy" id="7116"/>
    <lineage>
        <taxon>Eukaryota</taxon>
        <taxon>Metazoa</taxon>
        <taxon>Ecdysozoa</taxon>
        <taxon>Arthropoda</taxon>
        <taxon>Hexapoda</taxon>
        <taxon>Insecta</taxon>
        <taxon>Pterygota</taxon>
        <taxon>Neoptera</taxon>
        <taxon>Endopterygota</taxon>
        <taxon>Lepidoptera</taxon>
        <taxon>Glossata</taxon>
        <taxon>Ditrysia</taxon>
        <taxon>Papilionoidea</taxon>
        <taxon>Pieridae</taxon>
        <taxon>Pierinae</taxon>
        <taxon>Pieris</taxon>
    </lineage>
</organism>
<dbReference type="Proteomes" id="UP001152562">
    <property type="component" value="Unassembled WGS sequence"/>
</dbReference>
<evidence type="ECO:0000313" key="2">
    <source>
        <dbReference type="EMBL" id="CAH3998085.1"/>
    </source>
</evidence>
<dbReference type="Gene3D" id="3.30.1520.10">
    <property type="entry name" value="Phox-like domain"/>
    <property type="match status" value="1"/>
</dbReference>
<dbReference type="InterPro" id="IPR036871">
    <property type="entry name" value="PX_dom_sf"/>
</dbReference>
<dbReference type="SMART" id="SM00312">
    <property type="entry name" value="PX"/>
    <property type="match status" value="1"/>
</dbReference>
<dbReference type="Pfam" id="PF00787">
    <property type="entry name" value="PX"/>
    <property type="match status" value="1"/>
</dbReference>
<dbReference type="EMBL" id="CALOZG010000003">
    <property type="protein sequence ID" value="CAH3998085.1"/>
    <property type="molecule type" value="Genomic_DNA"/>
</dbReference>
<dbReference type="InterPro" id="IPR029044">
    <property type="entry name" value="Nucleotide-diphossugar_trans"/>
</dbReference>
<dbReference type="SUPFAM" id="SSF64268">
    <property type="entry name" value="PX domain"/>
    <property type="match status" value="1"/>
</dbReference>